<dbReference type="PROSITE" id="PS51489">
    <property type="entry name" value="BUB1_N"/>
    <property type="match status" value="1"/>
</dbReference>
<dbReference type="GO" id="GO:0005524">
    <property type="term" value="F:ATP binding"/>
    <property type="evidence" value="ECO:0007669"/>
    <property type="project" value="InterPro"/>
</dbReference>
<evidence type="ECO:0008006" key="10">
    <source>
        <dbReference type="Google" id="ProtNLM"/>
    </source>
</evidence>
<dbReference type="Pfam" id="PF08311">
    <property type="entry name" value="Mad3_BUB1_I"/>
    <property type="match status" value="1"/>
</dbReference>
<reference evidence="8 9" key="1">
    <citation type="submission" date="2024-02" db="EMBL/GenBank/DDBJ databases">
        <title>High-quality chromosome-scale genome assembly of Pensacola bahiagrass (Paspalum notatum Flugge var. saurae).</title>
        <authorList>
            <person name="Vega J.M."/>
            <person name="Podio M."/>
            <person name="Orjuela J."/>
            <person name="Siena L.A."/>
            <person name="Pessino S.C."/>
            <person name="Combes M.C."/>
            <person name="Mariac C."/>
            <person name="Albertini E."/>
            <person name="Pupilli F."/>
            <person name="Ortiz J.P.A."/>
            <person name="Leblanc O."/>
        </authorList>
    </citation>
    <scope>NUCLEOTIDE SEQUENCE [LARGE SCALE GENOMIC DNA]</scope>
    <source>
        <strain evidence="8">R1</strain>
        <tissue evidence="8">Leaf</tissue>
    </source>
</reference>
<dbReference type="GO" id="GO:0051754">
    <property type="term" value="P:meiotic sister chromatid cohesion, centromeric"/>
    <property type="evidence" value="ECO:0007669"/>
    <property type="project" value="TreeGrafter"/>
</dbReference>
<feature type="compositionally biased region" description="Low complexity" evidence="5">
    <location>
        <begin position="14"/>
        <end position="25"/>
    </location>
</feature>
<dbReference type="Gene3D" id="1.25.40.430">
    <property type="match status" value="1"/>
</dbReference>
<gene>
    <name evidence="8" type="ORF">U9M48_015312</name>
</gene>
<dbReference type="SMART" id="SM00220">
    <property type="entry name" value="S_TKc"/>
    <property type="match status" value="1"/>
</dbReference>
<accession>A0AAQ3T4L7</accession>
<dbReference type="InterPro" id="IPR015661">
    <property type="entry name" value="Bub1/Mad3"/>
</dbReference>
<dbReference type="Pfam" id="PF00069">
    <property type="entry name" value="Pkinase"/>
    <property type="match status" value="1"/>
</dbReference>
<dbReference type="SMART" id="SM00777">
    <property type="entry name" value="Mad3_BUB1_I"/>
    <property type="match status" value="1"/>
</dbReference>
<dbReference type="GO" id="GO:0004672">
    <property type="term" value="F:protein kinase activity"/>
    <property type="evidence" value="ECO:0007669"/>
    <property type="project" value="InterPro"/>
</dbReference>
<dbReference type="InterPro" id="IPR013212">
    <property type="entry name" value="Mad3/Bub1_I"/>
</dbReference>
<keyword evidence="2" id="KW-0158">Chromosome</keyword>
<evidence type="ECO:0000259" key="7">
    <source>
        <dbReference type="PROSITE" id="PS51489"/>
    </source>
</evidence>
<evidence type="ECO:0000256" key="2">
    <source>
        <dbReference type="ARBA" id="ARBA00022454"/>
    </source>
</evidence>
<keyword evidence="3" id="KW-0995">Kinetochore</keyword>
<feature type="region of interest" description="Disordered" evidence="5">
    <location>
        <begin position="14"/>
        <end position="33"/>
    </location>
</feature>
<evidence type="ECO:0000256" key="1">
    <source>
        <dbReference type="ARBA" id="ARBA00004629"/>
    </source>
</evidence>
<dbReference type="SUPFAM" id="SSF56112">
    <property type="entry name" value="Protein kinase-like (PK-like)"/>
    <property type="match status" value="1"/>
</dbReference>
<evidence type="ECO:0000256" key="4">
    <source>
        <dbReference type="ARBA" id="ARBA00023328"/>
    </source>
</evidence>
<dbReference type="PANTHER" id="PTHR14030:SF4">
    <property type="entry name" value="BUB1 KINASE, ISOFORM A-RELATED"/>
    <property type="match status" value="1"/>
</dbReference>
<proteinExistence type="predicted"/>
<dbReference type="PROSITE" id="PS50011">
    <property type="entry name" value="PROTEIN_KINASE_DOM"/>
    <property type="match status" value="1"/>
</dbReference>
<dbReference type="InterPro" id="IPR000719">
    <property type="entry name" value="Prot_kinase_dom"/>
</dbReference>
<dbReference type="GO" id="GO:0007094">
    <property type="term" value="P:mitotic spindle assembly checkpoint signaling"/>
    <property type="evidence" value="ECO:0007669"/>
    <property type="project" value="InterPro"/>
</dbReference>
<feature type="domain" description="Protein kinase" evidence="6">
    <location>
        <begin position="249"/>
        <end position="552"/>
    </location>
</feature>
<dbReference type="PANTHER" id="PTHR14030">
    <property type="entry name" value="MITOTIC CHECKPOINT SERINE/THREONINE-PROTEIN KINASE BUB1"/>
    <property type="match status" value="1"/>
</dbReference>
<evidence type="ECO:0000313" key="8">
    <source>
        <dbReference type="EMBL" id="WVZ66035.1"/>
    </source>
</evidence>
<evidence type="ECO:0000256" key="5">
    <source>
        <dbReference type="SAM" id="MobiDB-lite"/>
    </source>
</evidence>
<keyword evidence="9" id="KW-1185">Reference proteome</keyword>
<dbReference type="Gene3D" id="1.10.510.10">
    <property type="entry name" value="Transferase(Phosphotransferase) domain 1"/>
    <property type="match status" value="1"/>
</dbReference>
<organism evidence="8 9">
    <name type="scientific">Paspalum notatum var. saurae</name>
    <dbReference type="NCBI Taxonomy" id="547442"/>
    <lineage>
        <taxon>Eukaryota</taxon>
        <taxon>Viridiplantae</taxon>
        <taxon>Streptophyta</taxon>
        <taxon>Embryophyta</taxon>
        <taxon>Tracheophyta</taxon>
        <taxon>Spermatophyta</taxon>
        <taxon>Magnoliopsida</taxon>
        <taxon>Liliopsida</taxon>
        <taxon>Poales</taxon>
        <taxon>Poaceae</taxon>
        <taxon>PACMAD clade</taxon>
        <taxon>Panicoideae</taxon>
        <taxon>Andropogonodae</taxon>
        <taxon>Paspaleae</taxon>
        <taxon>Paspalinae</taxon>
        <taxon>Paspalum</taxon>
    </lineage>
</organism>
<sequence>MVILARTPVAAAGVSPARRSSPRVSQEAASPHSDPILPYLRSISRALEELGTGPQYDTATLDRLKCCVTECIAKYGDDYQYSTDPRLLKIWILYADATQDFPNVYKQLEDKGMFLENALLYDSYALYLFAAGKVIEADKVYTIGISRKAEPLDHLKKMHLAFLKQLERIVEEADVDAQPKPPKKQKHEPNVVHPWSLPTCNALLDTINDNFRNFSGYHKSNKVYYGKVALTSSLNVLKGKVIELGGRKYQIKGSTGNGAFAKVYKATVDGNAEEMVALKVQNPPFPWEFYMYRQLDMRISNDERPSFGYAHEMHIFSDVSVLVCDYLPYGTLLDVINSYLIVGRHMDEVLCMYYTIEMLNILETLHSVGIIHGDFKPDNMLVCYPSGDITEDTFRSEKRTEKNQGLSLVDWGRGIDLNLFPAGTEFNGDCGTSGFRCIEMQEHRNWTYQVDTYGLCVIVHMMLHGVAMSVEKVPKAGGGDEYRPKLPLKRYWNVELWRKLFSTLLNAPSNGSDVAVLRSLRSCFREHMCSDRQLVGKLSQQLAKQKASLCSS</sequence>
<dbReference type="InterPro" id="IPR008271">
    <property type="entry name" value="Ser/Thr_kinase_AS"/>
</dbReference>
<protein>
    <recommendedName>
        <fullName evidence="10">Mitotic checkpoint serine/threonine-protein kinase BUB1</fullName>
    </recommendedName>
</protein>
<dbReference type="InterPro" id="IPR011009">
    <property type="entry name" value="Kinase-like_dom_sf"/>
</dbReference>
<dbReference type="PROSITE" id="PS00108">
    <property type="entry name" value="PROTEIN_KINASE_ST"/>
    <property type="match status" value="1"/>
</dbReference>
<evidence type="ECO:0000259" key="6">
    <source>
        <dbReference type="PROSITE" id="PS50011"/>
    </source>
</evidence>
<dbReference type="GO" id="GO:0000776">
    <property type="term" value="C:kinetochore"/>
    <property type="evidence" value="ECO:0007669"/>
    <property type="project" value="UniProtKB-KW"/>
</dbReference>
<dbReference type="GO" id="GO:0032991">
    <property type="term" value="C:protein-containing complex"/>
    <property type="evidence" value="ECO:0007669"/>
    <property type="project" value="UniProtKB-ARBA"/>
</dbReference>
<dbReference type="AlphaFoldDB" id="A0AAQ3T4L7"/>
<evidence type="ECO:0000313" key="9">
    <source>
        <dbReference type="Proteomes" id="UP001341281"/>
    </source>
</evidence>
<name>A0AAQ3T4L7_PASNO</name>
<dbReference type="Proteomes" id="UP001341281">
    <property type="component" value="Chromosome 03"/>
</dbReference>
<keyword evidence="4" id="KW-0137">Centromere</keyword>
<comment type="subcellular location">
    <subcellularLocation>
        <location evidence="1">Chromosome</location>
        <location evidence="1">Centromere</location>
        <location evidence="1">Kinetochore</location>
    </subcellularLocation>
</comment>
<evidence type="ECO:0000256" key="3">
    <source>
        <dbReference type="ARBA" id="ARBA00022838"/>
    </source>
</evidence>
<dbReference type="EMBL" id="CP144747">
    <property type="protein sequence ID" value="WVZ66035.1"/>
    <property type="molecule type" value="Genomic_DNA"/>
</dbReference>
<feature type="domain" description="BUB1 N-terminal" evidence="7">
    <location>
        <begin position="22"/>
        <end position="185"/>
    </location>
</feature>